<dbReference type="GeneID" id="173745"/>
<dbReference type="PANTHER" id="PTHR12904:SF28">
    <property type="entry name" value="ATP SYNTHASE SUBUNIT ALPHA-RELATED"/>
    <property type="match status" value="1"/>
</dbReference>
<dbReference type="PIR" id="T26207">
    <property type="entry name" value="T26207"/>
</dbReference>
<proteinExistence type="predicted"/>
<dbReference type="AGR" id="WB:WBGene00021053"/>
<name>Q23181_CAEEL</name>
<dbReference type="AlphaFoldDB" id="Q23181"/>
<protein>
    <submittedName>
        <fullName evidence="1">Uncharacterized protein</fullName>
    </submittedName>
</protein>
<dbReference type="OrthoDB" id="5888552at2759"/>
<dbReference type="UCSC" id="W06A11.2">
    <property type="organism name" value="c. elegans"/>
</dbReference>
<dbReference type="Bgee" id="WBGene00021053">
    <property type="expression patterns" value="Expressed in embryo and 2 other cell types or tissues"/>
</dbReference>
<evidence type="ECO:0000313" key="1">
    <source>
        <dbReference type="EMBL" id="CCD73309.2"/>
    </source>
</evidence>
<gene>
    <name evidence="1 3" type="primary">gadr-4</name>
    <name evidence="1" type="ORF">CELE_W06A11.2</name>
    <name evidence="3" type="ORF">W06A11.2</name>
</gene>
<dbReference type="eggNOG" id="KOG3665">
    <property type="taxonomic scope" value="Eukaryota"/>
</dbReference>
<dbReference type="Gene3D" id="3.80.10.10">
    <property type="entry name" value="Ribonuclease Inhibitor"/>
    <property type="match status" value="1"/>
</dbReference>
<reference evidence="1 2" key="1">
    <citation type="journal article" date="1998" name="Science">
        <title>Genome sequence of the nematode C. elegans: a platform for investigating biology.</title>
        <authorList>
            <consortium name="The C. elegans sequencing consortium"/>
            <person name="Sulson J.E."/>
            <person name="Waterston R."/>
        </authorList>
    </citation>
    <scope>NUCLEOTIDE SEQUENCE [LARGE SCALE GENOMIC DNA]</scope>
    <source>
        <strain evidence="1 2">Bristol N2</strain>
    </source>
</reference>
<dbReference type="RefSeq" id="NP_001317764.1">
    <property type="nucleotide sequence ID" value="NM_001330948.3"/>
</dbReference>
<dbReference type="HOGENOM" id="CLU_022099_0_0_1"/>
<accession>Q23181</accession>
<dbReference type="PANTHER" id="PTHR12904">
    <property type="match status" value="1"/>
</dbReference>
<dbReference type="EMBL" id="BX284602">
    <property type="protein sequence ID" value="CCD73309.2"/>
    <property type="molecule type" value="Genomic_DNA"/>
</dbReference>
<dbReference type="CTD" id="173745"/>
<evidence type="ECO:0000313" key="3">
    <source>
        <dbReference type="WormBase" id="W06A11.2"/>
    </source>
</evidence>
<evidence type="ECO:0000313" key="2">
    <source>
        <dbReference type="Proteomes" id="UP000001940"/>
    </source>
</evidence>
<keyword evidence="2" id="KW-1185">Reference proteome</keyword>
<dbReference type="Proteomes" id="UP000001940">
    <property type="component" value="Chromosome II"/>
</dbReference>
<sequence>MVIKGVKSRVPFVPFFGCFHWNGNSRCPVFKIFTGTGIPAVPFLSFLRERDVFCPVFERFHGNGMSRCPVFWVFSREREFPLTRFCNFYGTLTPLMVIKKTACYIYRGLFDNVQYELDPKSSEKIYEILMNDGWTYRIKEQIIEKFNLITMDFGKKRLYRGILDILKAMPIQSIKLGKLDLIENDYKQRSDKSSIDISMLIKSALSDNSRALLQHLDIEGREVLSINWPRKIGLLLPSLASLHVKGRSFFVFEFTQLCRSFPNLISLNISGTNIKNLNGISALKRLEVLSMQFLEIETTEHLINLFNLSNLKFLDISDIPEYDSCIIVHLYVECGKGLPNLKFMDCTATDINNDLLEKILISHPKLETISAIVTNLHRVSDSGVCVLQTDAIDSAVTSLIQCSRLNLHYLAEKCFYEIRDLLESGQHFNASEFLRKIINLIETSSCPIRKKHGISYLIELAEHQCQKLTLLEVSILLDTLLNQVLELPEIDDYLSENKSYNISMWCALDNLTNSENHHFNYDKICWVAVKYLVTKPNSRETRAVEVLEKYFNSSMSRIWLISIARQNNFMKRIVNILGRGLGRNEKYVSVLNILTPLVECCDEACHNLVEHYGHRILLVDLKDCEDETAQLKILYISVQLTRFQNYEMLKIFHDDLFFSDIKKMPNRWEDNRAYQAFSFLAQLQFLSESHTFPRGFWSSVDTMMIDCFKKILENCATFDIHEFFFTRGIIQNILKTSKCIGPVLWALLTIEVLIVQKKDLTWNISRSELLECIEHIRVEKGIVRRMTSNIIEMLNSC</sequence>
<dbReference type="SUPFAM" id="SSF52047">
    <property type="entry name" value="RNI-like"/>
    <property type="match status" value="1"/>
</dbReference>
<dbReference type="PeptideAtlas" id="Q23181"/>
<organism evidence="1 2">
    <name type="scientific">Caenorhabditis elegans</name>
    <dbReference type="NCBI Taxonomy" id="6239"/>
    <lineage>
        <taxon>Eukaryota</taxon>
        <taxon>Metazoa</taxon>
        <taxon>Ecdysozoa</taxon>
        <taxon>Nematoda</taxon>
        <taxon>Chromadorea</taxon>
        <taxon>Rhabditida</taxon>
        <taxon>Rhabditina</taxon>
        <taxon>Rhabditomorpha</taxon>
        <taxon>Rhabditoidea</taxon>
        <taxon>Rhabditidae</taxon>
        <taxon>Peloderinae</taxon>
        <taxon>Caenorhabditis</taxon>
    </lineage>
</organism>
<dbReference type="InterPro" id="IPR051341">
    <property type="entry name" value="Zyg-11_UBL_adapter"/>
</dbReference>
<dbReference type="SMR" id="Q23181"/>
<dbReference type="InterPro" id="IPR032675">
    <property type="entry name" value="LRR_dom_sf"/>
</dbReference>
<dbReference type="GO" id="GO:0031462">
    <property type="term" value="C:Cul2-RING ubiquitin ligase complex"/>
    <property type="evidence" value="ECO:0000318"/>
    <property type="project" value="GO_Central"/>
</dbReference>
<dbReference type="WormBase" id="W06A11.2">
    <property type="protein sequence ID" value="CE51623"/>
    <property type="gene ID" value="WBGene00021053"/>
    <property type="gene designation" value="gadr-4"/>
</dbReference>
<dbReference type="KEGG" id="cel:CELE_W06A11.2"/>
<dbReference type="FunCoup" id="Q23181">
    <property type="interactions" value="16"/>
</dbReference>
<dbReference type="PaxDb" id="6239-W06A11.2"/>
<dbReference type="STRING" id="6239.W06A11.2.1"/>
<dbReference type="InParanoid" id="Q23181"/>